<comment type="subcellular location">
    <subcellularLocation>
        <location evidence="1">Cell envelope</location>
    </subcellularLocation>
</comment>
<dbReference type="Pfam" id="PF25973">
    <property type="entry name" value="BSH_CzcB"/>
    <property type="match status" value="1"/>
</dbReference>
<protein>
    <submittedName>
        <fullName evidence="9">Efflux RND transporter periplasmic adaptor subunit</fullName>
    </submittedName>
</protein>
<dbReference type="PRINTS" id="PR01490">
    <property type="entry name" value="RTXTOXIND"/>
</dbReference>
<evidence type="ECO:0000256" key="6">
    <source>
        <dbReference type="SAM" id="Phobius"/>
    </source>
</evidence>
<accession>A0A7H0YEL9</accession>
<name>A0A7H0YEL9_9BACL</name>
<dbReference type="InterPro" id="IPR058647">
    <property type="entry name" value="BSH_CzcB-like"/>
</dbReference>
<dbReference type="Gene3D" id="2.40.420.20">
    <property type="match status" value="1"/>
</dbReference>
<keyword evidence="3 4" id="KW-0175">Coiled coil</keyword>
<feature type="coiled-coil region" evidence="4">
    <location>
        <begin position="169"/>
        <end position="227"/>
    </location>
</feature>
<dbReference type="SUPFAM" id="SSF111369">
    <property type="entry name" value="HlyD-like secretion proteins"/>
    <property type="match status" value="1"/>
</dbReference>
<organism evidence="9 10">
    <name type="scientific">Paenibacillus peoriae</name>
    <dbReference type="NCBI Taxonomy" id="59893"/>
    <lineage>
        <taxon>Bacteria</taxon>
        <taxon>Bacillati</taxon>
        <taxon>Bacillota</taxon>
        <taxon>Bacilli</taxon>
        <taxon>Bacillales</taxon>
        <taxon>Paenibacillaceae</taxon>
        <taxon>Paenibacillus</taxon>
    </lineage>
</organism>
<dbReference type="NCBIfam" id="TIGR01730">
    <property type="entry name" value="RND_mfp"/>
    <property type="match status" value="1"/>
</dbReference>
<feature type="domain" description="CzcB-like barrel-sandwich hybrid" evidence="7">
    <location>
        <begin position="94"/>
        <end position="302"/>
    </location>
</feature>
<keyword evidence="6" id="KW-0812">Transmembrane</keyword>
<feature type="domain" description="YknX-like beta-barrel" evidence="8">
    <location>
        <begin position="326"/>
        <end position="400"/>
    </location>
</feature>
<dbReference type="GO" id="GO:0016020">
    <property type="term" value="C:membrane"/>
    <property type="evidence" value="ECO:0007669"/>
    <property type="project" value="InterPro"/>
</dbReference>
<dbReference type="Pfam" id="PF25990">
    <property type="entry name" value="Beta-barrel_YknX"/>
    <property type="match status" value="1"/>
</dbReference>
<evidence type="ECO:0000256" key="3">
    <source>
        <dbReference type="ARBA" id="ARBA00023054"/>
    </source>
</evidence>
<dbReference type="InterPro" id="IPR058636">
    <property type="entry name" value="Beta-barrel_YknX"/>
</dbReference>
<dbReference type="PANTHER" id="PTHR32347:SF14">
    <property type="entry name" value="EFFLUX SYSTEM COMPONENT YKNX-RELATED"/>
    <property type="match status" value="1"/>
</dbReference>
<gene>
    <name evidence="9" type="ORF">IAQ67_11210</name>
</gene>
<evidence type="ECO:0000259" key="7">
    <source>
        <dbReference type="Pfam" id="PF25973"/>
    </source>
</evidence>
<reference evidence="9 10" key="1">
    <citation type="submission" date="2020-09" db="EMBL/GenBank/DDBJ databases">
        <title>Characterization of Paenibacillus peoriae strain ZF390 with broad-spectrum antimicrobial activity as a potential biocontrol agent.</title>
        <authorList>
            <person name="Li L."/>
            <person name="Zhao Y."/>
            <person name="Li B."/>
            <person name="Xie X."/>
        </authorList>
    </citation>
    <scope>NUCLEOTIDE SEQUENCE [LARGE SCALE GENOMIC DNA]</scope>
    <source>
        <strain evidence="9 10">ZF390</strain>
    </source>
</reference>
<keyword evidence="6" id="KW-0472">Membrane</keyword>
<evidence type="ECO:0000256" key="4">
    <source>
        <dbReference type="SAM" id="Coils"/>
    </source>
</evidence>
<dbReference type="AlphaFoldDB" id="A0A7H0YEL9"/>
<dbReference type="GO" id="GO:0030313">
    <property type="term" value="C:cell envelope"/>
    <property type="evidence" value="ECO:0007669"/>
    <property type="project" value="UniProtKB-SubCell"/>
</dbReference>
<proteinExistence type="inferred from homology"/>
<feature type="region of interest" description="Disordered" evidence="5">
    <location>
        <begin position="464"/>
        <end position="486"/>
    </location>
</feature>
<evidence type="ECO:0000256" key="1">
    <source>
        <dbReference type="ARBA" id="ARBA00004196"/>
    </source>
</evidence>
<dbReference type="GO" id="GO:0022857">
    <property type="term" value="F:transmembrane transporter activity"/>
    <property type="evidence" value="ECO:0007669"/>
    <property type="project" value="InterPro"/>
</dbReference>
<dbReference type="Proteomes" id="UP000516384">
    <property type="component" value="Chromosome"/>
</dbReference>
<dbReference type="Gene3D" id="2.40.30.170">
    <property type="match status" value="1"/>
</dbReference>
<dbReference type="SUPFAM" id="SSF56954">
    <property type="entry name" value="Outer membrane efflux proteins (OEP)"/>
    <property type="match status" value="1"/>
</dbReference>
<feature type="coiled-coil region" evidence="4">
    <location>
        <begin position="262"/>
        <end position="292"/>
    </location>
</feature>
<dbReference type="Gene3D" id="2.40.50.100">
    <property type="match status" value="1"/>
</dbReference>
<evidence type="ECO:0000259" key="8">
    <source>
        <dbReference type="Pfam" id="PF25990"/>
    </source>
</evidence>
<evidence type="ECO:0000256" key="2">
    <source>
        <dbReference type="ARBA" id="ARBA00009477"/>
    </source>
</evidence>
<dbReference type="InterPro" id="IPR050465">
    <property type="entry name" value="UPF0194_transport"/>
</dbReference>
<keyword evidence="6" id="KW-1133">Transmembrane helix</keyword>
<evidence type="ECO:0000313" key="9">
    <source>
        <dbReference type="EMBL" id="QNR69527.1"/>
    </source>
</evidence>
<comment type="similarity">
    <text evidence="2">Belongs to the membrane fusion protein (MFP) (TC 8.A.1) family.</text>
</comment>
<dbReference type="RefSeq" id="WP_190299204.1">
    <property type="nucleotide sequence ID" value="NZ_CP061172.1"/>
</dbReference>
<dbReference type="InterPro" id="IPR006143">
    <property type="entry name" value="RND_pump_MFP"/>
</dbReference>
<evidence type="ECO:0000256" key="5">
    <source>
        <dbReference type="SAM" id="MobiDB-lite"/>
    </source>
</evidence>
<feature type="transmembrane region" description="Helical" evidence="6">
    <location>
        <begin position="21"/>
        <end position="42"/>
    </location>
</feature>
<evidence type="ECO:0000313" key="10">
    <source>
        <dbReference type="Proteomes" id="UP000516384"/>
    </source>
</evidence>
<dbReference type="EMBL" id="CP061172">
    <property type="protein sequence ID" value="QNR69527.1"/>
    <property type="molecule type" value="Genomic_DNA"/>
</dbReference>
<sequence length="486" mass="52789">MAETVLNDALIKLRKKRRKKWIWTAIVLLVVGGGGAAVYLNLPKEQAAPLVQDETLKVERGDVSEKLDTSGTVQASKEVKLNFTSAGDNKLAVVNVKAGDKVKKGQVLALLDSSEIKMQIQSASDTLEISKAKLAELEKGPKAEDIEIQKTNVLRAKMAIDTAQESFELEEAESQKKTSQKQLEQARKAYEDQKFLHDAGAVSNSELEQAEQALDKAQTDYDGLDLQFRKIMSQKRRTISEAEIGYRTAMAELRKIQVPADASNIQASRIEVRRQATELEQKKNELNKLKVTAPWDGVILKVNGDVGTSPTAPFIVMNNSDSNDLKVVVKVSQTDIVKVKKGLSAVLTTNAYPGESFPGKVQFVSPEASTDEGMTTYLMELSVHDPKGKLKTGMIMNVAVILGVHKNVLFVPATALRSEGGQDGVYVSANNAANPGARTFKPVELGFYTPDRVELKSGVKEGDTLIVPAPEPPPDPSAMGGMQGGF</sequence>
<dbReference type="PANTHER" id="PTHR32347">
    <property type="entry name" value="EFFLUX SYSTEM COMPONENT YKNX-RELATED"/>
    <property type="match status" value="1"/>
</dbReference>